<dbReference type="InterPro" id="IPR001387">
    <property type="entry name" value="Cro/C1-type_HTH"/>
</dbReference>
<dbReference type="OrthoDB" id="3174593at2"/>
<feature type="domain" description="HTH cro/C1-type" evidence="2">
    <location>
        <begin position="19"/>
        <end position="58"/>
    </location>
</feature>
<dbReference type="PANTHER" id="PTHR36924">
    <property type="entry name" value="ANTITOXIN HIGA-1"/>
    <property type="match status" value="1"/>
</dbReference>
<name>A0A387BUD6_9MICO</name>
<dbReference type="RefSeq" id="WP_120790228.1">
    <property type="nucleotide sequence ID" value="NZ_CP032624.1"/>
</dbReference>
<dbReference type="AlphaFoldDB" id="A0A387BUD6"/>
<dbReference type="CDD" id="cd00093">
    <property type="entry name" value="HTH_XRE"/>
    <property type="match status" value="1"/>
</dbReference>
<sequence>MRTPVHPGAILREDVIADLGLSVTEAADRLGVARVTLSRVINERAAISPNLAVRLEQAGVSTARAWLAMQNAYDLARERAAGVPKVKKLDAA</sequence>
<dbReference type="Gene3D" id="1.10.260.40">
    <property type="entry name" value="lambda repressor-like DNA-binding domains"/>
    <property type="match status" value="1"/>
</dbReference>
<evidence type="ECO:0000256" key="1">
    <source>
        <dbReference type="ARBA" id="ARBA00023125"/>
    </source>
</evidence>
<dbReference type="PANTHER" id="PTHR36924:SF1">
    <property type="entry name" value="ANTITOXIN HIGA-1"/>
    <property type="match status" value="1"/>
</dbReference>
<evidence type="ECO:0000313" key="4">
    <source>
        <dbReference type="Proteomes" id="UP000275069"/>
    </source>
</evidence>
<evidence type="ECO:0000313" key="3">
    <source>
        <dbReference type="EMBL" id="AYG04700.1"/>
    </source>
</evidence>
<keyword evidence="4" id="KW-1185">Reference proteome</keyword>
<dbReference type="GO" id="GO:0003677">
    <property type="term" value="F:DNA binding"/>
    <property type="evidence" value="ECO:0007669"/>
    <property type="project" value="UniProtKB-KW"/>
</dbReference>
<dbReference type="KEGG" id="gry:D7I44_14985"/>
<accession>A0A387BUD6</accession>
<organism evidence="3 4">
    <name type="scientific">Gryllotalpicola protaetiae</name>
    <dbReference type="NCBI Taxonomy" id="2419771"/>
    <lineage>
        <taxon>Bacteria</taxon>
        <taxon>Bacillati</taxon>
        <taxon>Actinomycetota</taxon>
        <taxon>Actinomycetes</taxon>
        <taxon>Micrococcales</taxon>
        <taxon>Microbacteriaceae</taxon>
        <taxon>Gryllotalpicola</taxon>
    </lineage>
</organism>
<dbReference type="InterPro" id="IPR010982">
    <property type="entry name" value="Lambda_DNA-bd_dom_sf"/>
</dbReference>
<reference evidence="3 4" key="1">
    <citation type="submission" date="2018-09" db="EMBL/GenBank/DDBJ databases">
        <title>Genome sequencing of strain 2DFW10M-5.</title>
        <authorList>
            <person name="Heo J."/>
            <person name="Kim S.-J."/>
            <person name="Kwon S.-W."/>
        </authorList>
    </citation>
    <scope>NUCLEOTIDE SEQUENCE [LARGE SCALE GENOMIC DNA]</scope>
    <source>
        <strain evidence="3 4">2DFW10M-5</strain>
    </source>
</reference>
<dbReference type="PROSITE" id="PS50943">
    <property type="entry name" value="HTH_CROC1"/>
    <property type="match status" value="1"/>
</dbReference>
<dbReference type="Pfam" id="PF01381">
    <property type="entry name" value="HTH_3"/>
    <property type="match status" value="1"/>
</dbReference>
<proteinExistence type="predicted"/>
<dbReference type="NCBIfam" id="TIGR02607">
    <property type="entry name" value="antidote_HigA"/>
    <property type="match status" value="1"/>
</dbReference>
<protein>
    <submittedName>
        <fullName evidence="3">Addiction module antidote protein, HigA family</fullName>
    </submittedName>
</protein>
<dbReference type="EMBL" id="CP032624">
    <property type="protein sequence ID" value="AYG04700.1"/>
    <property type="molecule type" value="Genomic_DNA"/>
</dbReference>
<gene>
    <name evidence="3" type="primary">higA</name>
    <name evidence="3" type="ORF">D7I44_14985</name>
</gene>
<dbReference type="SUPFAM" id="SSF47413">
    <property type="entry name" value="lambda repressor-like DNA-binding domains"/>
    <property type="match status" value="1"/>
</dbReference>
<dbReference type="InterPro" id="IPR013430">
    <property type="entry name" value="Toxin_antidote_HigA"/>
</dbReference>
<dbReference type="Proteomes" id="UP000275069">
    <property type="component" value="Chromosome"/>
</dbReference>
<evidence type="ECO:0000259" key="2">
    <source>
        <dbReference type="PROSITE" id="PS50943"/>
    </source>
</evidence>
<keyword evidence="1" id="KW-0238">DNA-binding</keyword>